<dbReference type="SUPFAM" id="SSF55331">
    <property type="entry name" value="Tautomerase/MIF"/>
    <property type="match status" value="1"/>
</dbReference>
<dbReference type="Pfam" id="PF14552">
    <property type="entry name" value="Tautomerase_2"/>
    <property type="match status" value="1"/>
</dbReference>
<dbReference type="InterPro" id="IPR014347">
    <property type="entry name" value="Tautomerase/MIF_sf"/>
</dbReference>
<dbReference type="Proteomes" id="UP000315759">
    <property type="component" value="Unassembled WGS sequence"/>
</dbReference>
<name>A0A544W5J6_9MYCO</name>
<evidence type="ECO:0000313" key="2">
    <source>
        <dbReference type="Proteomes" id="UP000315759"/>
    </source>
</evidence>
<gene>
    <name evidence="1" type="ORF">D8S82_06875</name>
</gene>
<keyword evidence="2" id="KW-1185">Reference proteome</keyword>
<dbReference type="RefSeq" id="WP_142551349.1">
    <property type="nucleotide sequence ID" value="NZ_VIFX01000006.1"/>
</dbReference>
<proteinExistence type="predicted"/>
<dbReference type="PANTHER" id="PTHR38460">
    <property type="entry name" value="TAUTOMERASE YOLI-RELATED"/>
    <property type="match status" value="1"/>
</dbReference>
<dbReference type="EMBL" id="VIFX01000006">
    <property type="protein sequence ID" value="TQR87492.1"/>
    <property type="molecule type" value="Genomic_DNA"/>
</dbReference>
<accession>A0A544W5J6</accession>
<protein>
    <submittedName>
        <fullName evidence="1">Tautomerase family protein</fullName>
    </submittedName>
</protein>
<organism evidence="1 2">
    <name type="scientific">Mycolicibacterium hodleri</name>
    <dbReference type="NCBI Taxonomy" id="49897"/>
    <lineage>
        <taxon>Bacteria</taxon>
        <taxon>Bacillati</taxon>
        <taxon>Actinomycetota</taxon>
        <taxon>Actinomycetes</taxon>
        <taxon>Mycobacteriales</taxon>
        <taxon>Mycobacteriaceae</taxon>
        <taxon>Mycolicibacterium</taxon>
    </lineage>
</organism>
<reference evidence="1 2" key="1">
    <citation type="submission" date="2018-10" db="EMBL/GenBank/DDBJ databases">
        <title>Draft genome of Mycobacterium hodleri strain B.</title>
        <authorList>
            <person name="Amande T.J."/>
            <person name="Mcgenity T.J."/>
        </authorList>
    </citation>
    <scope>NUCLEOTIDE SEQUENCE [LARGE SCALE GENOMIC DNA]</scope>
    <source>
        <strain evidence="1 2">B</strain>
    </source>
</reference>
<dbReference type="AlphaFoldDB" id="A0A544W5J6"/>
<dbReference type="Gene3D" id="3.30.429.10">
    <property type="entry name" value="Macrophage Migration Inhibitory Factor"/>
    <property type="match status" value="1"/>
</dbReference>
<dbReference type="InterPro" id="IPR037479">
    <property type="entry name" value="Tauto_MSAD"/>
</dbReference>
<comment type="caution">
    <text evidence="1">The sequence shown here is derived from an EMBL/GenBank/DDBJ whole genome shotgun (WGS) entry which is preliminary data.</text>
</comment>
<dbReference type="PANTHER" id="PTHR38460:SF1">
    <property type="entry name" value="TAUTOMERASE YOLI-RELATED"/>
    <property type="match status" value="1"/>
</dbReference>
<sequence length="140" mass="15906">MPLARIDLIEGKSAEYRRTIADVVYDKMIECLGVPEDRFQTISEHKAENFLFDADYLGIHRSENCIFIQLIFLDVATPEQKGAFYEAVVAELQEKLQVRPEDVFFNLMTVQPADWSMGLGVATYVRGVPADRLDPNSVPH</sequence>
<evidence type="ECO:0000313" key="1">
    <source>
        <dbReference type="EMBL" id="TQR87492.1"/>
    </source>
</evidence>